<organism evidence="2 3">
    <name type="scientific">Undibacterium pigrum</name>
    <dbReference type="NCBI Taxonomy" id="401470"/>
    <lineage>
        <taxon>Bacteria</taxon>
        <taxon>Pseudomonadati</taxon>
        <taxon>Pseudomonadota</taxon>
        <taxon>Betaproteobacteria</taxon>
        <taxon>Burkholderiales</taxon>
        <taxon>Oxalobacteraceae</taxon>
        <taxon>Undibacterium</taxon>
    </lineage>
</organism>
<dbReference type="GO" id="GO:0008237">
    <property type="term" value="F:metallopeptidase activity"/>
    <property type="evidence" value="ECO:0007669"/>
    <property type="project" value="InterPro"/>
</dbReference>
<dbReference type="InterPro" id="IPR024079">
    <property type="entry name" value="MetalloPept_cat_dom_sf"/>
</dbReference>
<dbReference type="Gene3D" id="3.40.390.10">
    <property type="entry name" value="Collagenase (Catalytic Domain)"/>
    <property type="match status" value="1"/>
</dbReference>
<dbReference type="Proteomes" id="UP000247792">
    <property type="component" value="Unassembled WGS sequence"/>
</dbReference>
<keyword evidence="3" id="KW-1185">Reference proteome</keyword>
<reference evidence="2 3" key="1">
    <citation type="submission" date="2018-05" db="EMBL/GenBank/DDBJ databases">
        <title>Genomic Encyclopedia of Type Strains, Phase IV (KMG-IV): sequencing the most valuable type-strain genomes for metagenomic binning, comparative biology and taxonomic classification.</title>
        <authorList>
            <person name="Goeker M."/>
        </authorList>
    </citation>
    <scope>NUCLEOTIDE SEQUENCE [LARGE SCALE GENOMIC DNA]</scope>
    <source>
        <strain evidence="2 3">DSM 19792</strain>
    </source>
</reference>
<feature type="chain" id="PRO_5016462630" description="Matrixin" evidence="1">
    <location>
        <begin position="22"/>
        <end position="254"/>
    </location>
</feature>
<dbReference type="SUPFAM" id="SSF55486">
    <property type="entry name" value="Metalloproteases ('zincins'), catalytic domain"/>
    <property type="match status" value="1"/>
</dbReference>
<evidence type="ECO:0008006" key="4">
    <source>
        <dbReference type="Google" id="ProtNLM"/>
    </source>
</evidence>
<comment type="caution">
    <text evidence="2">The sequence shown here is derived from an EMBL/GenBank/DDBJ whole genome shotgun (WGS) entry which is preliminary data.</text>
</comment>
<keyword evidence="1" id="KW-0732">Signal</keyword>
<dbReference type="AlphaFoldDB" id="A0A318IQB1"/>
<evidence type="ECO:0000256" key="1">
    <source>
        <dbReference type="SAM" id="SignalP"/>
    </source>
</evidence>
<sequence length="254" mass="28382">MQSFVCFILACLALVVAPVYGAESKREVDAKKCRKLLPDEYQWQARDWSHLQVTDLPRALKIFPEQQPDCALHAAICADAESKKTIVVDVDVFFKDSAIWNRPEQLPAYMALVNRYYQQASISFNFKFRPANELPAWTGNRHQLTVIFASAMPNPAGKIADAFGNLPAGKAVFNDVLMNRQDKHANPYFMMGKPLGHELGHVLGLAHTQDKALLMTQGTSPQNALDILPEQALIMRVMALQRFGGKFDTVPACH</sequence>
<protein>
    <recommendedName>
        <fullName evidence="4">Matrixin</fullName>
    </recommendedName>
</protein>
<evidence type="ECO:0000313" key="2">
    <source>
        <dbReference type="EMBL" id="PXX35358.1"/>
    </source>
</evidence>
<accession>A0A318IQB1</accession>
<evidence type="ECO:0000313" key="3">
    <source>
        <dbReference type="Proteomes" id="UP000247792"/>
    </source>
</evidence>
<name>A0A318IQB1_9BURK</name>
<proteinExistence type="predicted"/>
<dbReference type="EMBL" id="QJKB01000020">
    <property type="protein sequence ID" value="PXX35358.1"/>
    <property type="molecule type" value="Genomic_DNA"/>
</dbReference>
<gene>
    <name evidence="2" type="ORF">DFR42_12046</name>
</gene>
<feature type="signal peptide" evidence="1">
    <location>
        <begin position="1"/>
        <end position="21"/>
    </location>
</feature>